<keyword evidence="1" id="KW-0812">Transmembrane</keyword>
<gene>
    <name evidence="2" type="ORF">OCBIM_22032302mg</name>
</gene>
<reference evidence="2" key="1">
    <citation type="submission" date="2015-07" db="EMBL/GenBank/DDBJ databases">
        <title>MeaNS - Measles Nucleotide Surveillance Program.</title>
        <authorList>
            <person name="Tran T."/>
            <person name="Druce J."/>
        </authorList>
    </citation>
    <scope>NUCLEOTIDE SEQUENCE</scope>
    <source>
        <strain evidence="2">UCB-OBI-ISO-001</strain>
        <tissue evidence="2">Gonad</tissue>
    </source>
</reference>
<organism evidence="2">
    <name type="scientific">Octopus bimaculoides</name>
    <name type="common">California two-spotted octopus</name>
    <dbReference type="NCBI Taxonomy" id="37653"/>
    <lineage>
        <taxon>Eukaryota</taxon>
        <taxon>Metazoa</taxon>
        <taxon>Spiralia</taxon>
        <taxon>Lophotrochozoa</taxon>
        <taxon>Mollusca</taxon>
        <taxon>Cephalopoda</taxon>
        <taxon>Coleoidea</taxon>
        <taxon>Octopodiformes</taxon>
        <taxon>Octopoda</taxon>
        <taxon>Incirrata</taxon>
        <taxon>Octopodidae</taxon>
        <taxon>Octopus</taxon>
    </lineage>
</organism>
<proteinExistence type="predicted"/>
<dbReference type="EMBL" id="KQ421519">
    <property type="protein sequence ID" value="KOF77270.1"/>
    <property type="molecule type" value="Genomic_DNA"/>
</dbReference>
<feature type="transmembrane region" description="Helical" evidence="1">
    <location>
        <begin position="20"/>
        <end position="45"/>
    </location>
</feature>
<keyword evidence="1" id="KW-1133">Transmembrane helix</keyword>
<protein>
    <submittedName>
        <fullName evidence="2">Uncharacterized protein</fullName>
    </submittedName>
</protein>
<dbReference type="AlphaFoldDB" id="A0A0L8GL08"/>
<sequence length="97" mass="11929">MHQPSLLSYSFSYSFFRKPYFPFVNANFSRVCFLYTPLLFINHYIIQQKPFISLKSFTFIQFSYEFLVYNYFIFVFNHIFIILRPILILPPFPHRFT</sequence>
<feature type="transmembrane region" description="Helical" evidence="1">
    <location>
        <begin position="66"/>
        <end position="87"/>
    </location>
</feature>
<accession>A0A0L8GL08</accession>
<keyword evidence="1" id="KW-0472">Membrane</keyword>
<evidence type="ECO:0000313" key="2">
    <source>
        <dbReference type="EMBL" id="KOF77270.1"/>
    </source>
</evidence>
<evidence type="ECO:0000256" key="1">
    <source>
        <dbReference type="SAM" id="Phobius"/>
    </source>
</evidence>
<name>A0A0L8GL08_OCTBM</name>